<evidence type="ECO:0000313" key="5">
    <source>
        <dbReference type="Proteomes" id="UP000292639"/>
    </source>
</evidence>
<sequence>MEGLIMTDKDKKLAKEQGAPSHWHPLLNLRKQIDRLFDDYDHTPGLLPLGKGLFDSELFLGRPGTPAVDIVEQDQAFVISAELPGLDEQDIEVKLSGRDLSISAEKKDERDEQKKGYHLSERRYGRFERRFTLPAAADADAIEANFAKGVLTLTLPKKPEALASERRIEVKRSE</sequence>
<dbReference type="CDD" id="cd06464">
    <property type="entry name" value="ACD_sHsps-like"/>
    <property type="match status" value="1"/>
</dbReference>
<dbReference type="PANTHER" id="PTHR11527">
    <property type="entry name" value="HEAT-SHOCK PROTEIN 20 FAMILY MEMBER"/>
    <property type="match status" value="1"/>
</dbReference>
<dbReference type="OrthoDB" id="9792695at2"/>
<dbReference type="Pfam" id="PF00011">
    <property type="entry name" value="HSP20"/>
    <property type="match status" value="1"/>
</dbReference>
<dbReference type="InterPro" id="IPR002068">
    <property type="entry name" value="A-crystallin/Hsp20_dom"/>
</dbReference>
<reference evidence="4 5" key="1">
    <citation type="submission" date="2018-06" db="EMBL/GenBank/DDBJ databases">
        <title>Three novel Pseudomonas species isolated from symptomatic oak.</title>
        <authorList>
            <person name="Bueno-Gonzalez V."/>
            <person name="Brady C."/>
        </authorList>
    </citation>
    <scope>NUCLEOTIDE SEQUENCE [LARGE SCALE GENOMIC DNA]</scope>
    <source>
        <strain evidence="4 5">P17C</strain>
    </source>
</reference>
<dbReference type="InterPro" id="IPR031107">
    <property type="entry name" value="Small_HSP"/>
</dbReference>
<dbReference type="EMBL" id="QJUP01000030">
    <property type="protein sequence ID" value="TBU90353.1"/>
    <property type="molecule type" value="Genomic_DNA"/>
</dbReference>
<organism evidence="4 5">
    <name type="scientific">Stutzerimonas kirkiae</name>
    <dbReference type="NCBI Taxonomy" id="2211392"/>
    <lineage>
        <taxon>Bacteria</taxon>
        <taxon>Pseudomonadati</taxon>
        <taxon>Pseudomonadota</taxon>
        <taxon>Gammaproteobacteria</taxon>
        <taxon>Pseudomonadales</taxon>
        <taxon>Pseudomonadaceae</taxon>
        <taxon>Stutzerimonas</taxon>
    </lineage>
</organism>
<evidence type="ECO:0000256" key="2">
    <source>
        <dbReference type="RuleBase" id="RU003616"/>
    </source>
</evidence>
<evidence type="ECO:0000259" key="3">
    <source>
        <dbReference type="PROSITE" id="PS01031"/>
    </source>
</evidence>
<dbReference type="Proteomes" id="UP000292639">
    <property type="component" value="Unassembled WGS sequence"/>
</dbReference>
<comment type="caution">
    <text evidence="4">The sequence shown here is derived from an EMBL/GenBank/DDBJ whole genome shotgun (WGS) entry which is preliminary data.</text>
</comment>
<proteinExistence type="inferred from homology"/>
<dbReference type="Gene3D" id="2.60.40.790">
    <property type="match status" value="1"/>
</dbReference>
<comment type="similarity">
    <text evidence="1 2">Belongs to the small heat shock protein (HSP20) family.</text>
</comment>
<evidence type="ECO:0000313" key="4">
    <source>
        <dbReference type="EMBL" id="TBU90353.1"/>
    </source>
</evidence>
<dbReference type="PROSITE" id="PS01031">
    <property type="entry name" value="SHSP"/>
    <property type="match status" value="1"/>
</dbReference>
<dbReference type="SUPFAM" id="SSF49764">
    <property type="entry name" value="HSP20-like chaperones"/>
    <property type="match status" value="1"/>
</dbReference>
<feature type="domain" description="SHSP" evidence="3">
    <location>
        <begin position="59"/>
        <end position="173"/>
    </location>
</feature>
<gene>
    <name evidence="4" type="ORF">DNJ96_16890</name>
</gene>
<evidence type="ECO:0000256" key="1">
    <source>
        <dbReference type="PROSITE-ProRule" id="PRU00285"/>
    </source>
</evidence>
<protein>
    <submittedName>
        <fullName evidence="4">Molecular chaperone Hsp20</fullName>
    </submittedName>
</protein>
<keyword evidence="5" id="KW-1185">Reference proteome</keyword>
<accession>A0A4Q9QZV7</accession>
<name>A0A4Q9QZV7_9GAMM</name>
<dbReference type="AlphaFoldDB" id="A0A4Q9QZV7"/>
<dbReference type="InterPro" id="IPR008978">
    <property type="entry name" value="HSP20-like_chaperone"/>
</dbReference>